<dbReference type="Pfam" id="PF00300">
    <property type="entry name" value="His_Phos_1"/>
    <property type="match status" value="1"/>
</dbReference>
<dbReference type="FunFam" id="3.40.50.300:FF:000644">
    <property type="entry name" value="GpmB, Fructose-2,6-bisphosphatase"/>
    <property type="match status" value="1"/>
</dbReference>
<evidence type="ECO:0000259" key="4">
    <source>
        <dbReference type="Pfam" id="PF01591"/>
    </source>
</evidence>
<dbReference type="Gene3D" id="3.40.50.300">
    <property type="entry name" value="P-loop containing nucleotide triphosphate hydrolases"/>
    <property type="match status" value="1"/>
</dbReference>
<dbReference type="EMBL" id="CAJNJA010090918">
    <property type="protein sequence ID" value="CAE7940278.1"/>
    <property type="molecule type" value="Genomic_DNA"/>
</dbReference>
<dbReference type="GO" id="GO:0003873">
    <property type="term" value="F:6-phosphofructo-2-kinase activity"/>
    <property type="evidence" value="ECO:0007669"/>
    <property type="project" value="InterPro"/>
</dbReference>
<dbReference type="GO" id="GO:0005524">
    <property type="term" value="F:ATP binding"/>
    <property type="evidence" value="ECO:0007669"/>
    <property type="project" value="UniProtKB-KW"/>
</dbReference>
<dbReference type="InterPro" id="IPR029033">
    <property type="entry name" value="His_PPase_superfam"/>
</dbReference>
<feature type="region of interest" description="Disordered" evidence="3">
    <location>
        <begin position="1"/>
        <end position="23"/>
    </location>
</feature>
<organism evidence="5 6">
    <name type="scientific">Symbiodinium necroappetens</name>
    <dbReference type="NCBI Taxonomy" id="1628268"/>
    <lineage>
        <taxon>Eukaryota</taxon>
        <taxon>Sar</taxon>
        <taxon>Alveolata</taxon>
        <taxon>Dinophyceae</taxon>
        <taxon>Suessiales</taxon>
        <taxon>Symbiodiniaceae</taxon>
        <taxon>Symbiodinium</taxon>
    </lineage>
</organism>
<dbReference type="SUPFAM" id="SSF53254">
    <property type="entry name" value="Phosphoglycerate mutase-like"/>
    <property type="match status" value="1"/>
</dbReference>
<dbReference type="PANTHER" id="PTHR10606">
    <property type="entry name" value="6-PHOSPHOFRUCTO-2-KINASE/FRUCTOSE-2,6-BISPHOSPHATASE"/>
    <property type="match status" value="1"/>
</dbReference>
<dbReference type="InterPro" id="IPR013078">
    <property type="entry name" value="His_Pase_superF_clade-1"/>
</dbReference>
<dbReference type="PANTHER" id="PTHR10606:SF32">
    <property type="entry name" value="6-PHOSPHOFRUCTO-2-KINASE 1"/>
    <property type="match status" value="1"/>
</dbReference>
<dbReference type="AlphaFoldDB" id="A0A813C920"/>
<accession>A0A813C920</accession>
<evidence type="ECO:0000256" key="1">
    <source>
        <dbReference type="ARBA" id="ARBA00022741"/>
    </source>
</evidence>
<feature type="domain" description="6-phosphofructo-2-kinase" evidence="4">
    <location>
        <begin position="37"/>
        <end position="237"/>
    </location>
</feature>
<gene>
    <name evidence="5" type="ORF">SNEC2469_LOCUS33828</name>
</gene>
<dbReference type="PIRSF" id="PIRSF000709">
    <property type="entry name" value="6PFK_2-Ptase"/>
    <property type="match status" value="1"/>
</dbReference>
<protein>
    <recommendedName>
        <fullName evidence="4">6-phosphofructo-2-kinase domain-containing protein</fullName>
    </recommendedName>
</protein>
<evidence type="ECO:0000313" key="5">
    <source>
        <dbReference type="EMBL" id="CAE7940278.1"/>
    </source>
</evidence>
<keyword evidence="2" id="KW-0067">ATP-binding</keyword>
<evidence type="ECO:0000256" key="2">
    <source>
        <dbReference type="ARBA" id="ARBA00022840"/>
    </source>
</evidence>
<sequence>AQQLDVTHEPVSPQPDSPRHPREFKRRISGKFSMNENKVLEQKVVLAMVGLPARGKSYISKAIVRYLNFVGCPTQLFNAGNLRRSAGKSGVDANFFDSSNENAKKLRDELAMECLDQLLAFLEKEGQATAVGILDATNTTLERRRKVKERVLAHTGIRLIFLESICDDGAILSHNYDLKLGNEDYVGMKAEKALQDFLERVEQYAQVYEPVEDGECSDRCGYIKLINAGEKLICNHCRSKDDEYGVMRYIVGLMSSINLGKRCIMLAVVGETEHDRKGVLGGDSALTQAGKQHAAALARFVAEREEAAGKPMLVMCGTLTRHLQTVEALKAIRPNSGQKPRKVLKLQRLNELCAGDLDSLSYEEFKEFYPEEFSARQRDKLNYRYPGVGGESYQDVLFRLSFLVLRLEQIIGNVLIVCDKAVCRVLLAYYRGVKNEDLPYLQVRPGVMTFERSHIGFTEDYVHKMGMSPAISKSCAELQSMAGAK</sequence>
<dbReference type="Gene3D" id="3.40.50.1240">
    <property type="entry name" value="Phosphoglycerate mutase-like"/>
    <property type="match status" value="1"/>
</dbReference>
<evidence type="ECO:0000256" key="3">
    <source>
        <dbReference type="SAM" id="MobiDB-lite"/>
    </source>
</evidence>
<name>A0A813C920_9DINO</name>
<reference evidence="5" key="1">
    <citation type="submission" date="2021-02" db="EMBL/GenBank/DDBJ databases">
        <authorList>
            <person name="Dougan E. K."/>
            <person name="Rhodes N."/>
            <person name="Thang M."/>
            <person name="Chan C."/>
        </authorList>
    </citation>
    <scope>NUCLEOTIDE SEQUENCE</scope>
</reference>
<dbReference type="InterPro" id="IPR013079">
    <property type="entry name" value="6Phosfructo_kin"/>
</dbReference>
<dbReference type="InterPro" id="IPR003094">
    <property type="entry name" value="6Pfruct_kin"/>
</dbReference>
<dbReference type="Proteomes" id="UP000601435">
    <property type="component" value="Unassembled WGS sequence"/>
</dbReference>
<dbReference type="GO" id="GO:0005829">
    <property type="term" value="C:cytosol"/>
    <property type="evidence" value="ECO:0007669"/>
    <property type="project" value="TreeGrafter"/>
</dbReference>
<dbReference type="PRINTS" id="PR00991">
    <property type="entry name" value="6PFRUCTKNASE"/>
</dbReference>
<dbReference type="InterPro" id="IPR027417">
    <property type="entry name" value="P-loop_NTPase"/>
</dbReference>
<evidence type="ECO:0000313" key="6">
    <source>
        <dbReference type="Proteomes" id="UP000601435"/>
    </source>
</evidence>
<keyword evidence="6" id="KW-1185">Reference proteome</keyword>
<dbReference type="Pfam" id="PF01591">
    <property type="entry name" value="6PF2K"/>
    <property type="match status" value="1"/>
</dbReference>
<dbReference type="SUPFAM" id="SSF52540">
    <property type="entry name" value="P-loop containing nucleoside triphosphate hydrolases"/>
    <property type="match status" value="1"/>
</dbReference>
<keyword evidence="1" id="KW-0547">Nucleotide-binding</keyword>
<comment type="caution">
    <text evidence="5">The sequence shown here is derived from an EMBL/GenBank/DDBJ whole genome shotgun (WGS) entry which is preliminary data.</text>
</comment>
<proteinExistence type="predicted"/>
<feature type="non-terminal residue" evidence="5">
    <location>
        <position position="1"/>
    </location>
</feature>
<dbReference type="GO" id="GO:0006000">
    <property type="term" value="P:fructose metabolic process"/>
    <property type="evidence" value="ECO:0007669"/>
    <property type="project" value="InterPro"/>
</dbReference>
<dbReference type="OrthoDB" id="267323at2759"/>
<dbReference type="GO" id="GO:0006003">
    <property type="term" value="P:fructose 2,6-bisphosphate metabolic process"/>
    <property type="evidence" value="ECO:0007669"/>
    <property type="project" value="InterPro"/>
</dbReference>